<dbReference type="Proteomes" id="UP000267606">
    <property type="component" value="Unassembled WGS sequence"/>
</dbReference>
<sequence length="147" mass="16998">IPNPFFDLAGITCGHFLVPFWKFFLATLIGKAIFKMHLQMFFVVLAFSENTVEHLLVHLKAIPVFGVRFHQKLMEYLAFQKIKLHKNGSSHIEVVFVSSFTELDSTMLQKCASFIVTSMIIWFLLSIINSLAQNWHKRLCNAKKKTH</sequence>
<evidence type="ECO:0000313" key="4">
    <source>
        <dbReference type="WBParaSite" id="OFLC_0001000501-mRNA-1"/>
    </source>
</evidence>
<protein>
    <submittedName>
        <fullName evidence="4">TLC domain-containing protein</fullName>
    </submittedName>
</protein>
<keyword evidence="1" id="KW-0472">Membrane</keyword>
<evidence type="ECO:0000256" key="1">
    <source>
        <dbReference type="SAM" id="Phobius"/>
    </source>
</evidence>
<dbReference type="EMBL" id="UZAJ01012877">
    <property type="protein sequence ID" value="VDO65069.1"/>
    <property type="molecule type" value="Genomic_DNA"/>
</dbReference>
<dbReference type="AlphaFoldDB" id="A0A183HR94"/>
<gene>
    <name evidence="2" type="ORF">OFLC_LOCUS10006</name>
</gene>
<evidence type="ECO:0000313" key="3">
    <source>
        <dbReference type="Proteomes" id="UP000267606"/>
    </source>
</evidence>
<dbReference type="STRING" id="387005.A0A183HR94"/>
<reference evidence="2 3" key="2">
    <citation type="submission" date="2018-11" db="EMBL/GenBank/DDBJ databases">
        <authorList>
            <consortium name="Pathogen Informatics"/>
        </authorList>
    </citation>
    <scope>NUCLEOTIDE SEQUENCE [LARGE SCALE GENOMIC DNA]</scope>
</reference>
<keyword evidence="1" id="KW-1133">Transmembrane helix</keyword>
<name>A0A183HR94_9BILA</name>
<evidence type="ECO:0000313" key="2">
    <source>
        <dbReference type="EMBL" id="VDO65069.1"/>
    </source>
</evidence>
<proteinExistence type="predicted"/>
<reference evidence="4" key="1">
    <citation type="submission" date="2016-06" db="UniProtKB">
        <authorList>
            <consortium name="WormBaseParasite"/>
        </authorList>
    </citation>
    <scope>IDENTIFICATION</scope>
</reference>
<dbReference type="WBParaSite" id="OFLC_0001000501-mRNA-1">
    <property type="protein sequence ID" value="OFLC_0001000501-mRNA-1"/>
    <property type="gene ID" value="OFLC_0001000501"/>
</dbReference>
<accession>A0A183HR94</accession>
<organism evidence="4">
    <name type="scientific">Onchocerca flexuosa</name>
    <dbReference type="NCBI Taxonomy" id="387005"/>
    <lineage>
        <taxon>Eukaryota</taxon>
        <taxon>Metazoa</taxon>
        <taxon>Ecdysozoa</taxon>
        <taxon>Nematoda</taxon>
        <taxon>Chromadorea</taxon>
        <taxon>Rhabditida</taxon>
        <taxon>Spirurina</taxon>
        <taxon>Spiruromorpha</taxon>
        <taxon>Filarioidea</taxon>
        <taxon>Onchocercidae</taxon>
        <taxon>Onchocerca</taxon>
    </lineage>
</organism>
<keyword evidence="3" id="KW-1185">Reference proteome</keyword>
<keyword evidence="1" id="KW-0812">Transmembrane</keyword>
<feature type="transmembrane region" description="Helical" evidence="1">
    <location>
        <begin position="107"/>
        <end position="128"/>
    </location>
</feature>